<reference evidence="1" key="1">
    <citation type="journal article" date="2020" name="Stud. Mycol.">
        <title>101 Dothideomycetes genomes: a test case for predicting lifestyles and emergence of pathogens.</title>
        <authorList>
            <person name="Haridas S."/>
            <person name="Albert R."/>
            <person name="Binder M."/>
            <person name="Bloem J."/>
            <person name="Labutti K."/>
            <person name="Salamov A."/>
            <person name="Andreopoulos B."/>
            <person name="Baker S."/>
            <person name="Barry K."/>
            <person name="Bills G."/>
            <person name="Bluhm B."/>
            <person name="Cannon C."/>
            <person name="Castanera R."/>
            <person name="Culley D."/>
            <person name="Daum C."/>
            <person name="Ezra D."/>
            <person name="Gonzalez J."/>
            <person name="Henrissat B."/>
            <person name="Kuo A."/>
            <person name="Liang C."/>
            <person name="Lipzen A."/>
            <person name="Lutzoni F."/>
            <person name="Magnuson J."/>
            <person name="Mondo S."/>
            <person name="Nolan M."/>
            <person name="Ohm R."/>
            <person name="Pangilinan J."/>
            <person name="Park H.-J."/>
            <person name="Ramirez L."/>
            <person name="Alfaro M."/>
            <person name="Sun H."/>
            <person name="Tritt A."/>
            <person name="Yoshinaga Y."/>
            <person name="Zwiers L.-H."/>
            <person name="Turgeon B."/>
            <person name="Goodwin S."/>
            <person name="Spatafora J."/>
            <person name="Crous P."/>
            <person name="Grigoriev I."/>
        </authorList>
    </citation>
    <scope>NUCLEOTIDE SEQUENCE</scope>
    <source>
        <strain evidence="1">ATCC 200398</strain>
    </source>
</reference>
<gene>
    <name evidence="1" type="ORF">BDR25DRAFT_359504</name>
</gene>
<name>A0ACB6QJ45_9PLEO</name>
<keyword evidence="2" id="KW-1185">Reference proteome</keyword>
<protein>
    <submittedName>
        <fullName evidence="1">Uncharacterized protein</fullName>
    </submittedName>
</protein>
<evidence type="ECO:0000313" key="2">
    <source>
        <dbReference type="Proteomes" id="UP000799755"/>
    </source>
</evidence>
<accession>A0ACB6QJ45</accession>
<proteinExistence type="predicted"/>
<dbReference type="EMBL" id="MU003524">
    <property type="protein sequence ID" value="KAF2466613.1"/>
    <property type="molecule type" value="Genomic_DNA"/>
</dbReference>
<comment type="caution">
    <text evidence="1">The sequence shown here is derived from an EMBL/GenBank/DDBJ whole genome shotgun (WGS) entry which is preliminary data.</text>
</comment>
<dbReference type="Proteomes" id="UP000799755">
    <property type="component" value="Unassembled WGS sequence"/>
</dbReference>
<sequence length="98" mass="11206">MNNGFPLVLNSGRVLYAYRNHDRNADGTYTYFRISISYSDDGGINFKYLVTVDERVPSGVNSLWEPFIRYAKDRTLQIFYSAENSASDQDGMECAKDN</sequence>
<organism evidence="1 2">
    <name type="scientific">Lindgomyces ingoldianus</name>
    <dbReference type="NCBI Taxonomy" id="673940"/>
    <lineage>
        <taxon>Eukaryota</taxon>
        <taxon>Fungi</taxon>
        <taxon>Dikarya</taxon>
        <taxon>Ascomycota</taxon>
        <taxon>Pezizomycotina</taxon>
        <taxon>Dothideomycetes</taxon>
        <taxon>Pleosporomycetidae</taxon>
        <taxon>Pleosporales</taxon>
        <taxon>Lindgomycetaceae</taxon>
        <taxon>Lindgomyces</taxon>
    </lineage>
</organism>
<evidence type="ECO:0000313" key="1">
    <source>
        <dbReference type="EMBL" id="KAF2466613.1"/>
    </source>
</evidence>